<dbReference type="GO" id="GO:0020037">
    <property type="term" value="F:heme binding"/>
    <property type="evidence" value="ECO:0007669"/>
    <property type="project" value="InterPro"/>
</dbReference>
<sequence>MIGTGPHGAPRVATETERRKCGRFDYFFPDAESPLYTDDTPAHLTALQKAIYDHGDPDDLNNSALPPVFTYLGQFIDHDITNQGLVDEDARRIVDIFKPDGNFDPSHRDAVTQAIFNVRTGRFDLDSLYGPKVPTGNPALDKLIGLMRFPEDRAKMWLGVPAGAEGGFPGGLPEDPAADLLRLHRLMAPPTGAPLFTPADFDALPDEVKKAFSKDQEPNLAAAVIGDPRNDENLFVAQLHMAFLRYHNTMVDALRADGVTGTEDEIFARARRQVTLHYQWLVMNVYLPAICDPVALQQVTGGGAQLYKDFLAACHYVPGKPFPMPIEFVVAAFRFGHSMVRGAYDWNDAFTRTEFKNLFDFTGNGSQLPKSESALPARWVIDWRRTAMPNSEFAIRSTRRIDTNVALPLKTMLNEPAKFDENNLAARNLKRGVRMNVPGAQPSIDALNAAYGFDLRPLTQTELTSGRTGDALQKADYTANTPIWFYVLKEAETRQAGQRLGAFGTHIVAGTIAGLILHDPQSYWNTEGSHEGRWHPVDGVRASGQLVDSLPNLFRAALLLES</sequence>
<dbReference type="STRING" id="928856.SAMN04488049_10510"/>
<dbReference type="InterPro" id="IPR037120">
    <property type="entry name" value="Haem_peroxidase_sf_animal"/>
</dbReference>
<keyword evidence="3" id="KW-0325">Glycoprotein</keyword>
<dbReference type="RefSeq" id="WP_074941927.1">
    <property type="nucleotide sequence ID" value="NZ_CYSD01000043.1"/>
</dbReference>
<gene>
    <name evidence="4" type="ORF">TRM7557_03666</name>
</gene>
<dbReference type="InterPro" id="IPR010255">
    <property type="entry name" value="Haem_peroxidase_sf"/>
</dbReference>
<evidence type="ECO:0000256" key="3">
    <source>
        <dbReference type="ARBA" id="ARBA00023180"/>
    </source>
</evidence>
<dbReference type="PROSITE" id="PS50292">
    <property type="entry name" value="PEROXIDASE_3"/>
    <property type="match status" value="1"/>
</dbReference>
<accession>A0A0P1GIS1</accession>
<dbReference type="SUPFAM" id="SSF48113">
    <property type="entry name" value="Heme-dependent peroxidases"/>
    <property type="match status" value="1"/>
</dbReference>
<protein>
    <submittedName>
        <fullName evidence="4">Animal haem peroxidase</fullName>
    </submittedName>
</protein>
<dbReference type="Gene3D" id="1.10.640.10">
    <property type="entry name" value="Haem peroxidase domain superfamily, animal type"/>
    <property type="match status" value="1"/>
</dbReference>
<dbReference type="Proteomes" id="UP000052022">
    <property type="component" value="Unassembled WGS sequence"/>
</dbReference>
<dbReference type="GO" id="GO:0004601">
    <property type="term" value="F:peroxidase activity"/>
    <property type="evidence" value="ECO:0007669"/>
    <property type="project" value="UniProtKB-KW"/>
</dbReference>
<dbReference type="CDD" id="cd09819">
    <property type="entry name" value="An_peroxidase_bacterial_1"/>
    <property type="match status" value="1"/>
</dbReference>
<keyword evidence="4" id="KW-0560">Oxidoreductase</keyword>
<dbReference type="GO" id="GO:0005576">
    <property type="term" value="C:extracellular region"/>
    <property type="evidence" value="ECO:0007669"/>
    <property type="project" value="UniProtKB-SubCell"/>
</dbReference>
<evidence type="ECO:0000256" key="2">
    <source>
        <dbReference type="ARBA" id="ARBA00022525"/>
    </source>
</evidence>
<keyword evidence="2" id="KW-0964">Secreted</keyword>
<evidence type="ECO:0000256" key="1">
    <source>
        <dbReference type="ARBA" id="ARBA00004613"/>
    </source>
</evidence>
<organism evidence="4 5">
    <name type="scientific">Tritonibacter multivorans</name>
    <dbReference type="NCBI Taxonomy" id="928856"/>
    <lineage>
        <taxon>Bacteria</taxon>
        <taxon>Pseudomonadati</taxon>
        <taxon>Pseudomonadota</taxon>
        <taxon>Alphaproteobacteria</taxon>
        <taxon>Rhodobacterales</taxon>
        <taxon>Paracoccaceae</taxon>
        <taxon>Tritonibacter</taxon>
    </lineage>
</organism>
<dbReference type="PANTHER" id="PTHR11475">
    <property type="entry name" value="OXIDASE/PEROXIDASE"/>
    <property type="match status" value="1"/>
</dbReference>
<dbReference type="AlphaFoldDB" id="A0A0P1GIS1"/>
<evidence type="ECO:0000313" key="5">
    <source>
        <dbReference type="Proteomes" id="UP000052022"/>
    </source>
</evidence>
<reference evidence="4 5" key="1">
    <citation type="submission" date="2015-09" db="EMBL/GenBank/DDBJ databases">
        <authorList>
            <consortium name="Swine Surveillance"/>
        </authorList>
    </citation>
    <scope>NUCLEOTIDE SEQUENCE [LARGE SCALE GENOMIC DNA]</scope>
    <source>
        <strain evidence="4 5">CECT 7557</strain>
    </source>
</reference>
<name>A0A0P1GIS1_9RHOB</name>
<dbReference type="InterPro" id="IPR019791">
    <property type="entry name" value="Haem_peroxidase_animal"/>
</dbReference>
<evidence type="ECO:0000313" key="4">
    <source>
        <dbReference type="EMBL" id="CUH81940.1"/>
    </source>
</evidence>
<proteinExistence type="predicted"/>
<dbReference type="EMBL" id="CYSD01000043">
    <property type="protein sequence ID" value="CUH81940.1"/>
    <property type="molecule type" value="Genomic_DNA"/>
</dbReference>
<dbReference type="PANTHER" id="PTHR11475:SF4">
    <property type="entry name" value="CHORION PEROXIDASE"/>
    <property type="match status" value="1"/>
</dbReference>
<dbReference type="PRINTS" id="PR00457">
    <property type="entry name" value="ANPEROXIDASE"/>
</dbReference>
<comment type="subcellular location">
    <subcellularLocation>
        <location evidence="1">Secreted</location>
    </subcellularLocation>
</comment>
<keyword evidence="4" id="KW-0575">Peroxidase</keyword>
<keyword evidence="5" id="KW-1185">Reference proteome</keyword>
<dbReference type="GO" id="GO:0006979">
    <property type="term" value="P:response to oxidative stress"/>
    <property type="evidence" value="ECO:0007669"/>
    <property type="project" value="InterPro"/>
</dbReference>
<dbReference type="Pfam" id="PF03098">
    <property type="entry name" value="An_peroxidase"/>
    <property type="match status" value="1"/>
</dbReference>